<accession>A0AAW0BU37</accession>
<dbReference type="AlphaFoldDB" id="A0AAW0BU37"/>
<dbReference type="EMBL" id="JAWWNJ010000026">
    <property type="protein sequence ID" value="KAK7030192.1"/>
    <property type="molecule type" value="Genomic_DNA"/>
</dbReference>
<reference evidence="1 2" key="1">
    <citation type="journal article" date="2024" name="J Genomics">
        <title>Draft genome sequencing and assembly of Favolaschia claudopus CIRM-BRFM 2984 isolated from oak limbs.</title>
        <authorList>
            <person name="Navarro D."/>
            <person name="Drula E."/>
            <person name="Chaduli D."/>
            <person name="Cazenave R."/>
            <person name="Ahrendt S."/>
            <person name="Wang J."/>
            <person name="Lipzen A."/>
            <person name="Daum C."/>
            <person name="Barry K."/>
            <person name="Grigoriev I.V."/>
            <person name="Favel A."/>
            <person name="Rosso M.N."/>
            <person name="Martin F."/>
        </authorList>
    </citation>
    <scope>NUCLEOTIDE SEQUENCE [LARGE SCALE GENOMIC DNA]</scope>
    <source>
        <strain evidence="1 2">CIRM-BRFM 2984</strain>
    </source>
</reference>
<dbReference type="InterPro" id="IPR016024">
    <property type="entry name" value="ARM-type_fold"/>
</dbReference>
<sequence length="390" mass="43120">MIVSQLSVWIEDLDEDVREAAIEFIISLYSHAEVQTRLPVVALKSKLTLLLADIYSKVRSAAAEALELVDSGNIPQISGAEKVLEVLDSSTLGGDASEISKHLSGEASQKQIGLRVLEKLAELNSSRAAVELYEVYSEIVLSGRDGRKQLKKLIQAIGNICFGVHTKERSSFFYQRVEEVENLHAFGLEVINFYMLVDTVGAAVSVCEMAACIFTSVVEEEDVDQKQEKLHAVASIAHDTTFNAVTKPRLWPDVDSIISDQHYATKGVSDFTIVAAYWCVQKVAQEEVICEMLAMLQISLQVYGADRRPMQQILEEYSFAHSHILTYEVISKLLSHTSPSTCSILQLAKARETIAKKTQIPPLGQPVTECDLATPVSKLQTHFAEHGIKL</sequence>
<name>A0AAW0BU37_9AGAR</name>
<protein>
    <submittedName>
        <fullName evidence="1">Uncharacterized protein</fullName>
    </submittedName>
</protein>
<evidence type="ECO:0000313" key="1">
    <source>
        <dbReference type="EMBL" id="KAK7030192.1"/>
    </source>
</evidence>
<comment type="caution">
    <text evidence="1">The sequence shown here is derived from an EMBL/GenBank/DDBJ whole genome shotgun (WGS) entry which is preliminary data.</text>
</comment>
<organism evidence="1 2">
    <name type="scientific">Favolaschia claudopus</name>
    <dbReference type="NCBI Taxonomy" id="2862362"/>
    <lineage>
        <taxon>Eukaryota</taxon>
        <taxon>Fungi</taxon>
        <taxon>Dikarya</taxon>
        <taxon>Basidiomycota</taxon>
        <taxon>Agaricomycotina</taxon>
        <taxon>Agaricomycetes</taxon>
        <taxon>Agaricomycetidae</taxon>
        <taxon>Agaricales</taxon>
        <taxon>Marasmiineae</taxon>
        <taxon>Mycenaceae</taxon>
        <taxon>Favolaschia</taxon>
    </lineage>
</organism>
<evidence type="ECO:0000313" key="2">
    <source>
        <dbReference type="Proteomes" id="UP001362999"/>
    </source>
</evidence>
<keyword evidence="2" id="KW-1185">Reference proteome</keyword>
<gene>
    <name evidence="1" type="ORF">R3P38DRAFT_897010</name>
</gene>
<dbReference type="Proteomes" id="UP001362999">
    <property type="component" value="Unassembled WGS sequence"/>
</dbReference>
<proteinExistence type="predicted"/>
<dbReference type="SUPFAM" id="SSF48371">
    <property type="entry name" value="ARM repeat"/>
    <property type="match status" value="1"/>
</dbReference>